<evidence type="ECO:0000313" key="1">
    <source>
        <dbReference type="EMBL" id="KIG19267.1"/>
    </source>
</evidence>
<proteinExistence type="predicted"/>
<dbReference type="EMBL" id="JMCC02000003">
    <property type="protein sequence ID" value="KIG19267.1"/>
    <property type="molecule type" value="Genomic_DNA"/>
</dbReference>
<protein>
    <submittedName>
        <fullName evidence="1">Uncharacterized protein</fullName>
    </submittedName>
</protein>
<reference evidence="1 2" key="1">
    <citation type="submission" date="2014-12" db="EMBL/GenBank/DDBJ databases">
        <title>Genome assembly of Enhygromyxa salina DSM 15201.</title>
        <authorList>
            <person name="Sharma G."/>
            <person name="Subramanian S."/>
        </authorList>
    </citation>
    <scope>NUCLEOTIDE SEQUENCE [LARGE SCALE GENOMIC DNA]</scope>
    <source>
        <strain evidence="1 2">DSM 15201</strain>
    </source>
</reference>
<organism evidence="1 2">
    <name type="scientific">Enhygromyxa salina</name>
    <dbReference type="NCBI Taxonomy" id="215803"/>
    <lineage>
        <taxon>Bacteria</taxon>
        <taxon>Pseudomonadati</taxon>
        <taxon>Myxococcota</taxon>
        <taxon>Polyangia</taxon>
        <taxon>Nannocystales</taxon>
        <taxon>Nannocystaceae</taxon>
        <taxon>Enhygromyxa</taxon>
    </lineage>
</organism>
<gene>
    <name evidence="1" type="ORF">DB30_03823</name>
</gene>
<dbReference type="AlphaFoldDB" id="A0A0C2DHX2"/>
<comment type="caution">
    <text evidence="1">The sequence shown here is derived from an EMBL/GenBank/DDBJ whole genome shotgun (WGS) entry which is preliminary data.</text>
</comment>
<dbReference type="Proteomes" id="UP000031599">
    <property type="component" value="Unassembled WGS sequence"/>
</dbReference>
<dbReference type="RefSeq" id="WP_052546180.1">
    <property type="nucleotide sequence ID" value="NZ_JMCC02000003.1"/>
</dbReference>
<evidence type="ECO:0000313" key="2">
    <source>
        <dbReference type="Proteomes" id="UP000031599"/>
    </source>
</evidence>
<accession>A0A0C2DHX2</accession>
<name>A0A0C2DHX2_9BACT</name>
<sequence length="332" mass="37220">MKQTAASEQRFFPWVHEAHALKLAVLGGQLDADTSVSVIDRLDPRGHTVDLSAAWQRATLDLQLSVPSRVVTQVVGAHERDDPPLAILVALRCDRTRVRRQVGLLNWNQGSGGRFELTLELRRDEFADVAEIDAFVIRSRAATHDTPGVASLAGARLASARSWQLLIDKPIERAGNYLDIQYRSFAQEPSIPPPQRASLYRLDLAREDPILYLNADHEHVRAVLDAKGTTGPRARARELLFERIQAGVWTQLFLSASTRFVEDGDHAYAWERSVLDQWLVRLYPDEVDDAARRERLCHDHRQLPSLLVQLDAVIQVSGELAQLAAKLADEIS</sequence>